<protein>
    <submittedName>
        <fullName evidence="1">Uncharacterized protein</fullName>
    </submittedName>
</protein>
<comment type="caution">
    <text evidence="1">The sequence shown here is derived from an EMBL/GenBank/DDBJ whole genome shotgun (WGS) entry which is preliminary data.</text>
</comment>
<accession>A0AAE1D5G8</accession>
<name>A0AAE1D5G8_9GAST</name>
<keyword evidence="2" id="KW-1185">Reference proteome</keyword>
<gene>
    <name evidence="1" type="ORF">RRG08_032698</name>
</gene>
<evidence type="ECO:0000313" key="2">
    <source>
        <dbReference type="Proteomes" id="UP001283361"/>
    </source>
</evidence>
<evidence type="ECO:0000313" key="1">
    <source>
        <dbReference type="EMBL" id="KAK3757530.1"/>
    </source>
</evidence>
<sequence>MEGNICFTELVSVLEIFGQGGREDGREVTRLLYIISKNKNGYRDLDLSDCMSPRLCKSSHTMTWRSLLRAVDTSQGYIRGSSAELVNISTGLLSQSAHARLAPGNRKTSINITFPDSATENTLSLRSAVLD</sequence>
<dbReference type="EMBL" id="JAWDGP010005359">
    <property type="protein sequence ID" value="KAK3757530.1"/>
    <property type="molecule type" value="Genomic_DNA"/>
</dbReference>
<dbReference type="Proteomes" id="UP001283361">
    <property type="component" value="Unassembled WGS sequence"/>
</dbReference>
<organism evidence="1 2">
    <name type="scientific">Elysia crispata</name>
    <name type="common">lettuce slug</name>
    <dbReference type="NCBI Taxonomy" id="231223"/>
    <lineage>
        <taxon>Eukaryota</taxon>
        <taxon>Metazoa</taxon>
        <taxon>Spiralia</taxon>
        <taxon>Lophotrochozoa</taxon>
        <taxon>Mollusca</taxon>
        <taxon>Gastropoda</taxon>
        <taxon>Heterobranchia</taxon>
        <taxon>Euthyneura</taxon>
        <taxon>Panpulmonata</taxon>
        <taxon>Sacoglossa</taxon>
        <taxon>Placobranchoidea</taxon>
        <taxon>Plakobranchidae</taxon>
        <taxon>Elysia</taxon>
    </lineage>
</organism>
<dbReference type="AlphaFoldDB" id="A0AAE1D5G8"/>
<proteinExistence type="predicted"/>
<reference evidence="1" key="1">
    <citation type="journal article" date="2023" name="G3 (Bethesda)">
        <title>A reference genome for the long-term kleptoplast-retaining sea slug Elysia crispata morphotype clarki.</title>
        <authorList>
            <person name="Eastman K.E."/>
            <person name="Pendleton A.L."/>
            <person name="Shaikh M.A."/>
            <person name="Suttiyut T."/>
            <person name="Ogas R."/>
            <person name="Tomko P."/>
            <person name="Gavelis G."/>
            <person name="Widhalm J.R."/>
            <person name="Wisecaver J.H."/>
        </authorList>
    </citation>
    <scope>NUCLEOTIDE SEQUENCE</scope>
    <source>
        <strain evidence="1">ECLA1</strain>
    </source>
</reference>